<evidence type="ECO:0000256" key="4">
    <source>
        <dbReference type="ARBA" id="ARBA00022862"/>
    </source>
</evidence>
<evidence type="ECO:0000256" key="7">
    <source>
        <dbReference type="ARBA" id="ARBA00023284"/>
    </source>
</evidence>
<proteinExistence type="inferred from homology"/>
<dbReference type="Gene3D" id="3.40.30.10">
    <property type="entry name" value="Glutaredoxin"/>
    <property type="match status" value="1"/>
</dbReference>
<dbReference type="GO" id="GO:0005737">
    <property type="term" value="C:cytoplasm"/>
    <property type="evidence" value="ECO:0007669"/>
    <property type="project" value="TreeGrafter"/>
</dbReference>
<evidence type="ECO:0000313" key="13">
    <source>
        <dbReference type="Proteomes" id="UP000000592"/>
    </source>
</evidence>
<dbReference type="InterPro" id="IPR000866">
    <property type="entry name" value="AhpC/TSA"/>
</dbReference>
<sequence>MSASEGPPWAAKARSRRLPAKAAESPVAVSTLMNCLRARIRSITASFKGEGFPPRPSLRRKGWGWISSSGTFPLCVRKDRMVRTLTRETTPRELLSFFARHRHTGRLTLGFAPGLGLTLELAGGRLAALGGPLVPRVGRVLEALGLQGLAGALVRGARLSALPGGEEAQRLRFLVALSPFWDRLASFSFRPLDLPPVGPPLGRLLEEVEAHAHPPGPPLDPLARFAVPEDLGPAGGRLWALEPEELRFLGLFGAGAPLALAAVRGLYPWDAFVPRVRALEALGLLGEASRPGPALRPGDPAPPFTLEALDGTLFSLGEMRGRKVLLAFFRHGGCPFCNRRVHELKASYPELRALGVEVVGVFGSPRESLLHRVGRQNPPFPLLADPDDRVHALYRTRTSLLGLLDPRALPYYLEGLRLGIPHGATDGELFRMPAEFLIGEDLRIARAHYGRNGADRLPLEEVLRWAR</sequence>
<dbReference type="HOGENOM" id="CLU_585158_0_0_0"/>
<dbReference type="Proteomes" id="UP000000592">
    <property type="component" value="Plasmid pTT27"/>
</dbReference>
<keyword evidence="12" id="KW-0614">Plasmid</keyword>
<dbReference type="GO" id="GO:0008379">
    <property type="term" value="F:thioredoxin peroxidase activity"/>
    <property type="evidence" value="ECO:0007669"/>
    <property type="project" value="TreeGrafter"/>
</dbReference>
<evidence type="ECO:0000256" key="2">
    <source>
        <dbReference type="ARBA" id="ARBA00013017"/>
    </source>
</evidence>
<reference evidence="12 13" key="1">
    <citation type="journal article" date="2004" name="Nat. Biotechnol.">
        <title>The genome sequence of the extreme thermophile Thermus thermophilus.</title>
        <authorList>
            <person name="Henne A."/>
            <person name="Brueggemann H."/>
            <person name="Raasch C."/>
            <person name="Wiezer A."/>
            <person name="Hartsch T."/>
            <person name="Liesegang H."/>
            <person name="Johann A."/>
            <person name="Lienard T."/>
            <person name="Gohl O."/>
            <person name="Martinez-Arias R."/>
            <person name="Jacobi C."/>
            <person name="Starkuviene V."/>
            <person name="Schlenczeck S."/>
            <person name="Dencker S."/>
            <person name="Huber R."/>
            <person name="Klenk H.-P."/>
            <person name="Overbeek R."/>
            <person name="Kramer W."/>
            <person name="Merkl R."/>
            <person name="Gottschalk G."/>
            <person name="Fritz H.-J."/>
        </authorList>
    </citation>
    <scope>NUCLEOTIDE SEQUENCE [LARGE SCALE GENOMIC DNA]</scope>
    <source>
        <strain evidence="13">ATCC BAA-163 / DSM 7039 / HB27</strain>
        <plasmid evidence="12 13">pTT27</plasmid>
    </source>
</reference>
<dbReference type="PROSITE" id="PS51352">
    <property type="entry name" value="THIOREDOXIN_2"/>
    <property type="match status" value="1"/>
</dbReference>
<feature type="domain" description="Thioredoxin" evidence="11">
    <location>
        <begin position="295"/>
        <end position="467"/>
    </location>
</feature>
<evidence type="ECO:0000256" key="8">
    <source>
        <dbReference type="ARBA" id="ARBA00032824"/>
    </source>
</evidence>
<keyword evidence="3" id="KW-0575">Peroxidase</keyword>
<dbReference type="Pfam" id="PF00578">
    <property type="entry name" value="AhpC-TSA"/>
    <property type="match status" value="1"/>
</dbReference>
<organism evidence="12 13">
    <name type="scientific">Thermus thermophilus (strain ATCC BAA-163 / DSM 7039 / HB27)</name>
    <dbReference type="NCBI Taxonomy" id="262724"/>
    <lineage>
        <taxon>Bacteria</taxon>
        <taxon>Thermotogati</taxon>
        <taxon>Deinococcota</taxon>
        <taxon>Deinococci</taxon>
        <taxon>Thermales</taxon>
        <taxon>Thermaceae</taxon>
        <taxon>Thermus</taxon>
    </lineage>
</organism>
<dbReference type="InterPro" id="IPR036249">
    <property type="entry name" value="Thioredoxin-like_sf"/>
</dbReference>
<dbReference type="SMR" id="Q745Y7"/>
<dbReference type="InterPro" id="IPR013766">
    <property type="entry name" value="Thioredoxin_domain"/>
</dbReference>
<keyword evidence="7" id="KW-0676">Redox-active center</keyword>
<dbReference type="eggNOG" id="COG1225">
    <property type="taxonomic scope" value="Bacteria"/>
</dbReference>
<dbReference type="EMBL" id="AE017222">
    <property type="protein sequence ID" value="AAS82498.1"/>
    <property type="molecule type" value="Genomic_DNA"/>
</dbReference>
<protein>
    <recommendedName>
        <fullName evidence="2">thioredoxin-dependent peroxiredoxin</fullName>
        <ecNumber evidence="2">1.11.1.24</ecNumber>
    </recommendedName>
    <alternativeName>
        <fullName evidence="8">Thioredoxin peroxidase</fullName>
    </alternativeName>
</protein>
<comment type="function">
    <text evidence="1">Thiol-specific peroxidase that catalyzes the reduction of hydrogen peroxide and organic hydroperoxides to water and alcohols, respectively. Plays a role in cell protection against oxidative stress by detoxifying peroxides and as sensor of hydrogen peroxide-mediated signaling events.</text>
</comment>
<keyword evidence="6" id="KW-1015">Disulfide bond</keyword>
<dbReference type="GO" id="GO:0045454">
    <property type="term" value="P:cell redox homeostasis"/>
    <property type="evidence" value="ECO:0007669"/>
    <property type="project" value="TreeGrafter"/>
</dbReference>
<dbReference type="InterPro" id="IPR050924">
    <property type="entry name" value="Peroxiredoxin_BCP/PrxQ"/>
</dbReference>
<keyword evidence="5" id="KW-0560">Oxidoreductase</keyword>
<dbReference type="EC" id="1.11.1.24" evidence="2"/>
<name>Q745Y7_THET2</name>
<dbReference type="GO" id="GO:0034599">
    <property type="term" value="P:cellular response to oxidative stress"/>
    <property type="evidence" value="ECO:0007669"/>
    <property type="project" value="TreeGrafter"/>
</dbReference>
<gene>
    <name evidence="12" type="ordered locus">TT_P0168</name>
</gene>
<evidence type="ECO:0000259" key="11">
    <source>
        <dbReference type="PROSITE" id="PS51352"/>
    </source>
</evidence>
<dbReference type="PANTHER" id="PTHR42801:SF4">
    <property type="entry name" value="AHPC_TSA FAMILY PROTEIN"/>
    <property type="match status" value="1"/>
</dbReference>
<comment type="catalytic activity">
    <reaction evidence="10">
        <text>a hydroperoxide + [thioredoxin]-dithiol = an alcohol + [thioredoxin]-disulfide + H2O</text>
        <dbReference type="Rhea" id="RHEA:62620"/>
        <dbReference type="Rhea" id="RHEA-COMP:10698"/>
        <dbReference type="Rhea" id="RHEA-COMP:10700"/>
        <dbReference type="ChEBI" id="CHEBI:15377"/>
        <dbReference type="ChEBI" id="CHEBI:29950"/>
        <dbReference type="ChEBI" id="CHEBI:30879"/>
        <dbReference type="ChEBI" id="CHEBI:35924"/>
        <dbReference type="ChEBI" id="CHEBI:50058"/>
        <dbReference type="EC" id="1.11.1.24"/>
    </reaction>
</comment>
<accession>Q745Y7</accession>
<evidence type="ECO:0000256" key="9">
    <source>
        <dbReference type="ARBA" id="ARBA00038489"/>
    </source>
</evidence>
<keyword evidence="4" id="KW-0049">Antioxidant</keyword>
<geneLocation type="plasmid" evidence="12 13">
    <name>pTT27</name>
</geneLocation>
<dbReference type="AlphaFoldDB" id="Q745Y7"/>
<dbReference type="PANTHER" id="PTHR42801">
    <property type="entry name" value="THIOREDOXIN-DEPENDENT PEROXIDE REDUCTASE"/>
    <property type="match status" value="1"/>
</dbReference>
<dbReference type="SUPFAM" id="SSF52833">
    <property type="entry name" value="Thioredoxin-like"/>
    <property type="match status" value="1"/>
</dbReference>
<evidence type="ECO:0000256" key="3">
    <source>
        <dbReference type="ARBA" id="ARBA00022559"/>
    </source>
</evidence>
<evidence type="ECO:0000256" key="10">
    <source>
        <dbReference type="ARBA" id="ARBA00049091"/>
    </source>
</evidence>
<comment type="similarity">
    <text evidence="9">Belongs to the peroxiredoxin family. BCP/PrxQ subfamily.</text>
</comment>
<evidence type="ECO:0000256" key="6">
    <source>
        <dbReference type="ARBA" id="ARBA00023157"/>
    </source>
</evidence>
<evidence type="ECO:0000256" key="1">
    <source>
        <dbReference type="ARBA" id="ARBA00003330"/>
    </source>
</evidence>
<dbReference type="CDD" id="cd02970">
    <property type="entry name" value="PRX_like2"/>
    <property type="match status" value="1"/>
</dbReference>
<evidence type="ECO:0000256" key="5">
    <source>
        <dbReference type="ARBA" id="ARBA00023002"/>
    </source>
</evidence>
<dbReference type="KEGG" id="tth:TT_P0168"/>
<evidence type="ECO:0000313" key="12">
    <source>
        <dbReference type="EMBL" id="AAS82498.1"/>
    </source>
</evidence>